<dbReference type="Gene3D" id="3.10.450.50">
    <property type="match status" value="1"/>
</dbReference>
<reference evidence="3" key="1">
    <citation type="journal article" date="2012" name="Appl. Environ. Microbiol.">
        <title>Heterologous expression of polycyclic aromatic hydrocarbon ring-hydroxylating dioxygenase genes from a novel pyrene-degrading betaproteobacterium.</title>
        <authorList>
            <person name="Singleton D.R."/>
            <person name="Hu J."/>
            <person name="Aitken M.D."/>
        </authorList>
    </citation>
    <scope>NUCLEOTIDE SEQUENCE</scope>
</reference>
<dbReference type="GO" id="GO:0051213">
    <property type="term" value="F:dioxygenase activity"/>
    <property type="evidence" value="ECO:0007669"/>
    <property type="project" value="UniProtKB-KW"/>
</dbReference>
<proteinExistence type="inferred from homology"/>
<dbReference type="Pfam" id="PF00866">
    <property type="entry name" value="Ring_hydroxyl_B"/>
    <property type="match status" value="1"/>
</dbReference>
<evidence type="ECO:0000256" key="1">
    <source>
        <dbReference type="ARBA" id="ARBA00009570"/>
    </source>
</evidence>
<sequence>MTKHNNEREVTREVRDEIERFLFREARLIDSEQEREWLETMVDAEITYQVFSRQLRYRKDTRGSGDKEVYFFDDNYADLAHRVELCETGMQWVADPPNRLRRIVGNIEGFEGERAGEYRVYSNCMVTRNRMVYEQMSYAYGREDILRRGVDGRLKLLQRVVDFEERFVRGKNLLFIL</sequence>
<dbReference type="GO" id="GO:0019380">
    <property type="term" value="P:3-phenylpropionate catabolic process"/>
    <property type="evidence" value="ECO:0007669"/>
    <property type="project" value="TreeGrafter"/>
</dbReference>
<dbReference type="CDD" id="cd00667">
    <property type="entry name" value="ring_hydroxylating_dioxygenases_beta"/>
    <property type="match status" value="1"/>
</dbReference>
<dbReference type="PANTHER" id="PTHR41534:SF2">
    <property type="entry name" value="3-PHENYLPROPIONATE_CINNAMIC ACID DIOXYGENASE SUBUNIT BETA"/>
    <property type="match status" value="1"/>
</dbReference>
<dbReference type="InterPro" id="IPR000391">
    <property type="entry name" value="Rng_hydr_dOase-bsu"/>
</dbReference>
<dbReference type="PANTHER" id="PTHR41534">
    <property type="entry name" value="BLR3401 PROTEIN"/>
    <property type="match status" value="1"/>
</dbReference>
<protein>
    <submittedName>
        <fullName evidence="3">Ring-hydroxylating dioxygenase small subunit</fullName>
    </submittedName>
</protein>
<accession>I0CL74</accession>
<dbReference type="AlphaFoldDB" id="I0CL74"/>
<name>I0CL74_9BACT</name>
<keyword evidence="2" id="KW-0560">Oxidoreductase</keyword>
<organism evidence="3">
    <name type="scientific">bacterium enrichment culture clone pahAd8</name>
    <dbReference type="NCBI Taxonomy" id="1173256"/>
    <lineage>
        <taxon>Bacteria</taxon>
        <taxon>environmental samples</taxon>
    </lineage>
</organism>
<dbReference type="InterPro" id="IPR032710">
    <property type="entry name" value="NTF2-like_dom_sf"/>
</dbReference>
<keyword evidence="3" id="KW-0223">Dioxygenase</keyword>
<comment type="similarity">
    <text evidence="1">Belongs to the bacterial ring-hydroxylating dioxygenase beta subunit family.</text>
</comment>
<evidence type="ECO:0000256" key="2">
    <source>
        <dbReference type="ARBA" id="ARBA00023002"/>
    </source>
</evidence>
<dbReference type="EMBL" id="JQ360188">
    <property type="protein sequence ID" value="AFH77974.1"/>
    <property type="molecule type" value="Genomic_DNA"/>
</dbReference>
<evidence type="ECO:0000313" key="3">
    <source>
        <dbReference type="EMBL" id="AFH77974.1"/>
    </source>
</evidence>
<dbReference type="SUPFAM" id="SSF54427">
    <property type="entry name" value="NTF2-like"/>
    <property type="match status" value="1"/>
</dbReference>